<comment type="similarity">
    <text evidence="2 5">Belongs to the MND1 family.</text>
</comment>
<comment type="function">
    <text evidence="5">Required for proper homologous chromosome pairing and efficient cross-over and intragenic recombination during meiosis.</text>
</comment>
<proteinExistence type="inferred from homology"/>
<evidence type="ECO:0000256" key="1">
    <source>
        <dbReference type="ARBA" id="ARBA00004123"/>
    </source>
</evidence>
<dbReference type="AlphaFoldDB" id="A0A7R9PWF1"/>
<feature type="domain" description="Mnd1 HTH" evidence="6">
    <location>
        <begin position="16"/>
        <end position="75"/>
    </location>
</feature>
<dbReference type="PIRSF" id="PIRSF026991">
    <property type="entry name" value="Mnd1"/>
    <property type="match status" value="1"/>
</dbReference>
<organism evidence="8">
    <name type="scientific">Medioppia subpectinata</name>
    <dbReference type="NCBI Taxonomy" id="1979941"/>
    <lineage>
        <taxon>Eukaryota</taxon>
        <taxon>Metazoa</taxon>
        <taxon>Ecdysozoa</taxon>
        <taxon>Arthropoda</taxon>
        <taxon>Chelicerata</taxon>
        <taxon>Arachnida</taxon>
        <taxon>Acari</taxon>
        <taxon>Acariformes</taxon>
        <taxon>Sarcoptiformes</taxon>
        <taxon>Oribatida</taxon>
        <taxon>Brachypylina</taxon>
        <taxon>Oppioidea</taxon>
        <taxon>Oppiidae</taxon>
        <taxon>Medioppia</taxon>
    </lineage>
</organism>
<evidence type="ECO:0000259" key="6">
    <source>
        <dbReference type="Pfam" id="PF03962"/>
    </source>
</evidence>
<dbReference type="InterPro" id="IPR036388">
    <property type="entry name" value="WH-like_DNA-bd_sf"/>
</dbReference>
<sequence>MSKKKGLSFEEKRTRMLELFHEKKEPFLLKELEKLGPKLKGVVMQSVKEIVQSLVADDLVETDKIGSSTYFWSFPSKALNSVTTPTIAAILRLEFFHLQSRRLRLRSLFRLKELRALTAKRDAEFQADLREFLTLDNVFLVKSWCKEKFNLEDAELNKQFDIPEDFDYPE</sequence>
<evidence type="ECO:0000256" key="3">
    <source>
        <dbReference type="ARBA" id="ARBA00023054"/>
    </source>
</evidence>
<dbReference type="InterPro" id="IPR005647">
    <property type="entry name" value="Mnd1"/>
</dbReference>
<name>A0A7R9PWF1_9ACAR</name>
<dbReference type="InterPro" id="IPR040453">
    <property type="entry name" value="Mnd1_HTH"/>
</dbReference>
<feature type="domain" description="Leucine zipper with capping helix" evidence="7">
    <location>
        <begin position="136"/>
        <end position="168"/>
    </location>
</feature>
<dbReference type="GO" id="GO:0007131">
    <property type="term" value="P:reciprocal meiotic recombination"/>
    <property type="evidence" value="ECO:0007669"/>
    <property type="project" value="InterPro"/>
</dbReference>
<dbReference type="EMBL" id="OC855881">
    <property type="protein sequence ID" value="CAD7622830.1"/>
    <property type="molecule type" value="Genomic_DNA"/>
</dbReference>
<dbReference type="Pfam" id="PF03962">
    <property type="entry name" value="Mnd1"/>
    <property type="match status" value="1"/>
</dbReference>
<dbReference type="EMBL" id="CAJPIZ010001306">
    <property type="protein sequence ID" value="CAG2103260.1"/>
    <property type="molecule type" value="Genomic_DNA"/>
</dbReference>
<evidence type="ECO:0000256" key="2">
    <source>
        <dbReference type="ARBA" id="ARBA00005981"/>
    </source>
</evidence>
<keyword evidence="4 5" id="KW-0539">Nucleus</keyword>
<evidence type="ECO:0000313" key="8">
    <source>
        <dbReference type="EMBL" id="CAD7622830.1"/>
    </source>
</evidence>
<protein>
    <recommendedName>
        <fullName evidence="5">Meiotic nuclear division protein 1 homolog</fullName>
    </recommendedName>
</protein>
<keyword evidence="3" id="KW-0175">Coiled coil</keyword>
<dbReference type="Gene3D" id="1.10.10.10">
    <property type="entry name" value="Winged helix-like DNA-binding domain superfamily/Winged helix DNA-binding domain"/>
    <property type="match status" value="1"/>
</dbReference>
<dbReference type="InterPro" id="IPR040661">
    <property type="entry name" value="LZ3wCH"/>
</dbReference>
<accession>A0A7R9PWF1</accession>
<evidence type="ECO:0000259" key="7">
    <source>
        <dbReference type="Pfam" id="PF18517"/>
    </source>
</evidence>
<gene>
    <name evidence="8" type="ORF">OSB1V03_LOCUS3293</name>
</gene>
<keyword evidence="9" id="KW-1185">Reference proteome</keyword>
<dbReference type="Proteomes" id="UP000759131">
    <property type="component" value="Unassembled WGS sequence"/>
</dbReference>
<comment type="subcellular location">
    <subcellularLocation>
        <location evidence="1 5">Nucleus</location>
    </subcellularLocation>
</comment>
<evidence type="ECO:0000313" key="9">
    <source>
        <dbReference type="Proteomes" id="UP000759131"/>
    </source>
</evidence>
<evidence type="ECO:0000256" key="5">
    <source>
        <dbReference type="PIRNR" id="PIRNR026991"/>
    </source>
</evidence>
<evidence type="ECO:0000256" key="4">
    <source>
        <dbReference type="ARBA" id="ARBA00023242"/>
    </source>
</evidence>
<dbReference type="Pfam" id="PF18517">
    <property type="entry name" value="LZ3wCH"/>
    <property type="match status" value="1"/>
</dbReference>
<reference evidence="8" key="1">
    <citation type="submission" date="2020-11" db="EMBL/GenBank/DDBJ databases">
        <authorList>
            <person name="Tran Van P."/>
        </authorList>
    </citation>
    <scope>NUCLEOTIDE SEQUENCE</scope>
</reference>
<dbReference type="OrthoDB" id="273345at2759"/>
<dbReference type="GO" id="GO:0005634">
    <property type="term" value="C:nucleus"/>
    <property type="evidence" value="ECO:0007669"/>
    <property type="project" value="UniProtKB-SubCell"/>
</dbReference>
<dbReference type="GO" id="GO:0003690">
    <property type="term" value="F:double-stranded DNA binding"/>
    <property type="evidence" value="ECO:0007669"/>
    <property type="project" value="InterPro"/>
</dbReference>